<dbReference type="Proteomes" id="UP000033035">
    <property type="component" value="Unassembled WGS sequence"/>
</dbReference>
<name>A0A0F5IKE0_9BACT</name>
<dbReference type="PANTHER" id="PTHR30055:SF234">
    <property type="entry name" value="HTH-TYPE TRANSCRIPTIONAL REGULATOR BETI"/>
    <property type="match status" value="1"/>
</dbReference>
<dbReference type="STRING" id="1203610.HMPREF1536_05250"/>
<dbReference type="EMBL" id="AQHW01000030">
    <property type="protein sequence ID" value="KKB46019.1"/>
    <property type="molecule type" value="Genomic_DNA"/>
</dbReference>
<dbReference type="SUPFAM" id="SSF46689">
    <property type="entry name" value="Homeodomain-like"/>
    <property type="match status" value="1"/>
</dbReference>
<dbReference type="InterPro" id="IPR050109">
    <property type="entry name" value="HTH-type_TetR-like_transc_reg"/>
</dbReference>
<feature type="DNA-binding region" description="H-T-H motif" evidence="4">
    <location>
        <begin position="38"/>
        <end position="57"/>
    </location>
</feature>
<keyword evidence="2 4" id="KW-0238">DNA-binding</keyword>
<dbReference type="RefSeq" id="WP_028727411.1">
    <property type="nucleotide sequence ID" value="NZ_AUAE01000014.1"/>
</dbReference>
<evidence type="ECO:0000256" key="3">
    <source>
        <dbReference type="ARBA" id="ARBA00023163"/>
    </source>
</evidence>
<dbReference type="Gene3D" id="1.10.357.10">
    <property type="entry name" value="Tetracycline Repressor, domain 2"/>
    <property type="match status" value="1"/>
</dbReference>
<sequence>MEKEEVLVRPSKNREMTELALLNAINELIEEDGFEHLGVNVVAAKAGVAKMLIYRYFDSLDGLIAAYIRKHDYWINLEPELPEAEHLGDFIKELFHNQIRVLRDNYTLRRLFRWELSARNKVIKELQERREAKGLWLIDAISRLTNRPKEEVSVMATMLSASVSYLVLLGENCPVYNGFKLQSEEGWEQLEKSLDQIVDNWVNAANHE</sequence>
<keyword evidence="3" id="KW-0804">Transcription</keyword>
<dbReference type="AlphaFoldDB" id="A0A0F5IKE0"/>
<evidence type="ECO:0000313" key="6">
    <source>
        <dbReference type="EMBL" id="KKB46019.1"/>
    </source>
</evidence>
<dbReference type="InterPro" id="IPR001647">
    <property type="entry name" value="HTH_TetR"/>
</dbReference>
<comment type="caution">
    <text evidence="6">The sequence shown here is derived from an EMBL/GenBank/DDBJ whole genome shotgun (WGS) entry which is preliminary data.</text>
</comment>
<gene>
    <name evidence="6" type="ORF">HMPREF1536_05250</name>
</gene>
<dbReference type="PRINTS" id="PR00455">
    <property type="entry name" value="HTHTETR"/>
</dbReference>
<dbReference type="InterPro" id="IPR009057">
    <property type="entry name" value="Homeodomain-like_sf"/>
</dbReference>
<evidence type="ECO:0000256" key="1">
    <source>
        <dbReference type="ARBA" id="ARBA00023015"/>
    </source>
</evidence>
<evidence type="ECO:0000313" key="7">
    <source>
        <dbReference type="Proteomes" id="UP000033035"/>
    </source>
</evidence>
<organism evidence="6 7">
    <name type="scientific">Parabacteroides gordonii MS-1 = DSM 23371</name>
    <dbReference type="NCBI Taxonomy" id="1203610"/>
    <lineage>
        <taxon>Bacteria</taxon>
        <taxon>Pseudomonadati</taxon>
        <taxon>Bacteroidota</taxon>
        <taxon>Bacteroidia</taxon>
        <taxon>Bacteroidales</taxon>
        <taxon>Tannerellaceae</taxon>
        <taxon>Parabacteroides</taxon>
    </lineage>
</organism>
<feature type="domain" description="HTH tetR-type" evidence="5">
    <location>
        <begin position="15"/>
        <end position="75"/>
    </location>
</feature>
<dbReference type="HOGENOM" id="CLU_091688_2_0_10"/>
<accession>A0A0F5IKE0</accession>
<dbReference type="GO" id="GO:0000976">
    <property type="term" value="F:transcription cis-regulatory region binding"/>
    <property type="evidence" value="ECO:0007669"/>
    <property type="project" value="TreeGrafter"/>
</dbReference>
<dbReference type="GO" id="GO:0003700">
    <property type="term" value="F:DNA-binding transcription factor activity"/>
    <property type="evidence" value="ECO:0007669"/>
    <property type="project" value="TreeGrafter"/>
</dbReference>
<evidence type="ECO:0000256" key="2">
    <source>
        <dbReference type="ARBA" id="ARBA00023125"/>
    </source>
</evidence>
<dbReference type="Pfam" id="PF00440">
    <property type="entry name" value="TetR_N"/>
    <property type="match status" value="1"/>
</dbReference>
<evidence type="ECO:0000259" key="5">
    <source>
        <dbReference type="PROSITE" id="PS50977"/>
    </source>
</evidence>
<dbReference type="PROSITE" id="PS50977">
    <property type="entry name" value="HTH_TETR_2"/>
    <property type="match status" value="1"/>
</dbReference>
<dbReference type="PATRIC" id="fig|1203610.3.peg.5366"/>
<proteinExistence type="predicted"/>
<evidence type="ECO:0000256" key="4">
    <source>
        <dbReference type="PROSITE-ProRule" id="PRU00335"/>
    </source>
</evidence>
<dbReference type="PANTHER" id="PTHR30055">
    <property type="entry name" value="HTH-TYPE TRANSCRIPTIONAL REGULATOR RUTR"/>
    <property type="match status" value="1"/>
</dbReference>
<reference evidence="6 7" key="1">
    <citation type="submission" date="2013-04" db="EMBL/GenBank/DDBJ databases">
        <title>The Genome Sequence of Parabacteroides gordonii DSM 23371.</title>
        <authorList>
            <consortium name="The Broad Institute Genomics Platform"/>
            <person name="Earl A."/>
            <person name="Ward D."/>
            <person name="Feldgarden M."/>
            <person name="Gevers D."/>
            <person name="Martens E."/>
            <person name="Sakamoto M."/>
            <person name="Benno Y."/>
            <person name="Suzuki N."/>
            <person name="Matsunaga N."/>
            <person name="Koshihara K."/>
            <person name="Seki M."/>
            <person name="Komiya H."/>
            <person name="Walker B."/>
            <person name="Young S."/>
            <person name="Zeng Q."/>
            <person name="Gargeya S."/>
            <person name="Fitzgerald M."/>
            <person name="Haas B."/>
            <person name="Abouelleil A."/>
            <person name="Allen A.W."/>
            <person name="Alvarado L."/>
            <person name="Arachchi H.M."/>
            <person name="Berlin A.M."/>
            <person name="Chapman S.B."/>
            <person name="Gainer-Dewar J."/>
            <person name="Goldberg J."/>
            <person name="Griggs A."/>
            <person name="Gujja S."/>
            <person name="Hansen M."/>
            <person name="Howarth C."/>
            <person name="Imamovic A."/>
            <person name="Ireland A."/>
            <person name="Larimer J."/>
            <person name="McCowan C."/>
            <person name="Murphy C."/>
            <person name="Pearson M."/>
            <person name="Poon T.W."/>
            <person name="Priest M."/>
            <person name="Roberts A."/>
            <person name="Saif S."/>
            <person name="Shea T."/>
            <person name="Sisk P."/>
            <person name="Sykes S."/>
            <person name="Wortman J."/>
            <person name="Nusbaum C."/>
            <person name="Birren B."/>
        </authorList>
    </citation>
    <scope>NUCLEOTIDE SEQUENCE [LARGE SCALE GENOMIC DNA]</scope>
    <source>
        <strain evidence="6 7">MS-1</strain>
    </source>
</reference>
<protein>
    <recommendedName>
        <fullName evidence="5">HTH tetR-type domain-containing protein</fullName>
    </recommendedName>
</protein>
<keyword evidence="1" id="KW-0805">Transcription regulation</keyword>
<keyword evidence="7" id="KW-1185">Reference proteome</keyword>